<dbReference type="Pfam" id="PF11392">
    <property type="entry name" value="AllH"/>
    <property type="match status" value="1"/>
</dbReference>
<proteinExistence type="predicted"/>
<protein>
    <recommendedName>
        <fullName evidence="3">DUF2877 domain-containing protein</fullName>
    </recommendedName>
</protein>
<evidence type="ECO:0008006" key="3">
    <source>
        <dbReference type="Google" id="ProtNLM"/>
    </source>
</evidence>
<dbReference type="RefSeq" id="WP_091635539.1">
    <property type="nucleotide sequence ID" value="NZ_FNYW01000029.1"/>
</dbReference>
<evidence type="ECO:0000313" key="1">
    <source>
        <dbReference type="EMBL" id="SEI88579.1"/>
    </source>
</evidence>
<dbReference type="EMBL" id="FNYW01000029">
    <property type="protein sequence ID" value="SEI88579.1"/>
    <property type="molecule type" value="Genomic_DNA"/>
</dbReference>
<dbReference type="InterPro" id="IPR021530">
    <property type="entry name" value="AllH-like"/>
</dbReference>
<dbReference type="OrthoDB" id="4933449at2"/>
<gene>
    <name evidence="1" type="ORF">SAMN04488113_1297</name>
</gene>
<dbReference type="Proteomes" id="UP000198564">
    <property type="component" value="Unassembled WGS sequence"/>
</dbReference>
<evidence type="ECO:0000313" key="2">
    <source>
        <dbReference type="Proteomes" id="UP000198564"/>
    </source>
</evidence>
<keyword evidence="2" id="KW-1185">Reference proteome</keyword>
<organism evidence="1 2">
    <name type="scientific">Alkalibacterium gilvum</name>
    <dbReference type="NCBI Taxonomy" id="1130080"/>
    <lineage>
        <taxon>Bacteria</taxon>
        <taxon>Bacillati</taxon>
        <taxon>Bacillota</taxon>
        <taxon>Bacilli</taxon>
        <taxon>Lactobacillales</taxon>
        <taxon>Carnobacteriaceae</taxon>
        <taxon>Alkalibacterium</taxon>
    </lineage>
</organism>
<dbReference type="STRING" id="1130080.SAMN04488113_1297"/>
<dbReference type="AlphaFoldDB" id="A0A1H6U8A3"/>
<sequence length="299" mass="33862">MQKVSALSIDNELLKKIEKSNGSAAVLHSYFKHAVNYLHGDEMLAIVSAPIDNAVSTIRVSKENFDKFFLNPSKNIYFTDLGLQINEDWVIDWEETEKWQEEKAIYPKDTRLLAENISLVKENLRKQSKPSWAHEKAVNKNIGSNTFEQAMNRLLYMETEKMFKAIENTPKKVNQLNETKLFGLGKGLTPSGDDILTGTCFVSTIENFPINLSEQQKLWKKTAKEKTNLISATAIYQACHGRGRESMHEFLKAVLFSTEPEVVLNKLEKVLAIGSSSGSEIAWGMIRTIESANKLTHNY</sequence>
<name>A0A1H6U8A3_9LACT</name>
<accession>A0A1H6U8A3</accession>
<reference evidence="2" key="1">
    <citation type="submission" date="2016-10" db="EMBL/GenBank/DDBJ databases">
        <authorList>
            <person name="Varghese N."/>
            <person name="Submissions S."/>
        </authorList>
    </citation>
    <scope>NUCLEOTIDE SEQUENCE [LARGE SCALE GENOMIC DNA]</scope>
    <source>
        <strain evidence="2">DSM 25751</strain>
    </source>
</reference>